<dbReference type="AlphaFoldDB" id="A0A848M6Y2"/>
<feature type="chain" id="PRO_5038788051" description="Type II secretion system protein" evidence="1">
    <location>
        <begin position="26"/>
        <end position="130"/>
    </location>
</feature>
<evidence type="ECO:0008006" key="4">
    <source>
        <dbReference type="Google" id="ProtNLM"/>
    </source>
</evidence>
<sequence length="130" mass="14504">MKNAAVSMLELAAAAALFLSACVMAYSLQQDISMAQKAVYGVLEDQHVSITTQVYQNSPQQLRVSSADLLYFIHSSQHRTYPVKIHDEWYGAGIVIPPEVIFDHLPSFYQVQYQYNSAGEIAAAAYIKEK</sequence>
<feature type="signal peptide" evidence="1">
    <location>
        <begin position="1"/>
        <end position="25"/>
    </location>
</feature>
<evidence type="ECO:0000256" key="1">
    <source>
        <dbReference type="SAM" id="SignalP"/>
    </source>
</evidence>
<evidence type="ECO:0000313" key="2">
    <source>
        <dbReference type="EMBL" id="NMO95950.1"/>
    </source>
</evidence>
<comment type="caution">
    <text evidence="2">The sequence shown here is derived from an EMBL/GenBank/DDBJ whole genome shotgun (WGS) entry which is preliminary data.</text>
</comment>
<keyword evidence="3" id="KW-1185">Reference proteome</keyword>
<accession>A0A848M6Y2</accession>
<protein>
    <recommendedName>
        <fullName evidence="4">Type II secretion system protein</fullName>
    </recommendedName>
</protein>
<reference evidence="2 3" key="1">
    <citation type="submission" date="2020-04" db="EMBL/GenBank/DDBJ databases">
        <title>Paenibacillus algicola sp. nov., a novel marine bacterium producing alginate lyase.</title>
        <authorList>
            <person name="Huang H."/>
        </authorList>
    </citation>
    <scope>NUCLEOTIDE SEQUENCE [LARGE SCALE GENOMIC DNA]</scope>
    <source>
        <strain evidence="2 3">L7-75</strain>
    </source>
</reference>
<dbReference type="EMBL" id="JABBPN010000006">
    <property type="protein sequence ID" value="NMO95950.1"/>
    <property type="molecule type" value="Genomic_DNA"/>
</dbReference>
<keyword evidence="1" id="KW-0732">Signal</keyword>
<dbReference type="PROSITE" id="PS51257">
    <property type="entry name" value="PROKAR_LIPOPROTEIN"/>
    <property type="match status" value="1"/>
</dbReference>
<evidence type="ECO:0000313" key="3">
    <source>
        <dbReference type="Proteomes" id="UP000565468"/>
    </source>
</evidence>
<organism evidence="2 3">
    <name type="scientific">Paenibacillus lemnae</name>
    <dbReference type="NCBI Taxonomy" id="1330551"/>
    <lineage>
        <taxon>Bacteria</taxon>
        <taxon>Bacillati</taxon>
        <taxon>Bacillota</taxon>
        <taxon>Bacilli</taxon>
        <taxon>Bacillales</taxon>
        <taxon>Paenibacillaceae</taxon>
        <taxon>Paenibacillus</taxon>
    </lineage>
</organism>
<dbReference type="Proteomes" id="UP000565468">
    <property type="component" value="Unassembled WGS sequence"/>
</dbReference>
<gene>
    <name evidence="2" type="ORF">HII30_09230</name>
</gene>
<dbReference type="RefSeq" id="WP_169504726.1">
    <property type="nucleotide sequence ID" value="NZ_JABBPN010000006.1"/>
</dbReference>
<name>A0A848M6Y2_PAELE</name>
<proteinExistence type="predicted"/>